<evidence type="ECO:0000256" key="5">
    <source>
        <dbReference type="ARBA" id="ARBA00023274"/>
    </source>
</evidence>
<comment type="cofactor">
    <cofactor evidence="1">
        <name>Zn(2+)</name>
        <dbReference type="ChEBI" id="CHEBI:29105"/>
    </cofactor>
</comment>
<dbReference type="InterPro" id="IPR023407">
    <property type="entry name" value="Ribosomal_eS27_Zn-bd_dom_sf"/>
</dbReference>
<dbReference type="InterPro" id="IPR011332">
    <property type="entry name" value="Ribosomal_zn-bd"/>
</dbReference>
<proteinExistence type="inferred from homology"/>
<dbReference type="Gene3D" id="2.20.25.100">
    <property type="entry name" value="Zn-binding ribosomal proteins"/>
    <property type="match status" value="1"/>
</dbReference>
<evidence type="ECO:0000256" key="2">
    <source>
        <dbReference type="ARBA" id="ARBA00010919"/>
    </source>
</evidence>
<dbReference type="InterPro" id="IPR000592">
    <property type="entry name" value="Ribosomal_eS27"/>
</dbReference>
<evidence type="ECO:0000256" key="1">
    <source>
        <dbReference type="ARBA" id="ARBA00001947"/>
    </source>
</evidence>
<evidence type="ECO:0008006" key="7">
    <source>
        <dbReference type="Google" id="ProtNLM"/>
    </source>
</evidence>
<keyword evidence="4" id="KW-0689">Ribosomal protein</keyword>
<gene>
    <name evidence="6" type="ORF">PANDA_020488</name>
</gene>
<dbReference type="GO" id="GO:0006412">
    <property type="term" value="P:translation"/>
    <property type="evidence" value="ECO:0007669"/>
    <property type="project" value="InterPro"/>
</dbReference>
<dbReference type="Pfam" id="PF01667">
    <property type="entry name" value="Ribosomal_S27e"/>
    <property type="match status" value="1"/>
</dbReference>
<feature type="non-terminal residue" evidence="6">
    <location>
        <position position="76"/>
    </location>
</feature>
<keyword evidence="3" id="KW-0862">Zinc</keyword>
<dbReference type="EMBL" id="GL194474">
    <property type="protein sequence ID" value="EFB23459.1"/>
    <property type="molecule type" value="Genomic_DNA"/>
</dbReference>
<sequence length="76" mass="8835">MPLTKDLLHPSLEDKRKYKNCLVQSPNSCFMDVKCSGCYRVKPVFSHTQMVVLCWLFHCPLPAGQKARLREGCFFR</sequence>
<dbReference type="PANTHER" id="PTHR11594">
    <property type="entry name" value="40S RIBOSOMAL PROTEIN S27"/>
    <property type="match status" value="1"/>
</dbReference>
<accession>D2I4G7</accession>
<dbReference type="SUPFAM" id="SSF57829">
    <property type="entry name" value="Zn-binding ribosomal proteins"/>
    <property type="match status" value="1"/>
</dbReference>
<name>D2I4G7_AILME</name>
<evidence type="ECO:0000256" key="4">
    <source>
        <dbReference type="ARBA" id="ARBA00022980"/>
    </source>
</evidence>
<dbReference type="GO" id="GO:0003735">
    <property type="term" value="F:structural constituent of ribosome"/>
    <property type="evidence" value="ECO:0007669"/>
    <property type="project" value="InterPro"/>
</dbReference>
<comment type="similarity">
    <text evidence="2">Belongs to the eukaryotic ribosomal protein eS27 family.</text>
</comment>
<dbReference type="AlphaFoldDB" id="D2I4G7"/>
<dbReference type="InParanoid" id="D2I4G7"/>
<organism evidence="6">
    <name type="scientific">Ailuropoda melanoleuca</name>
    <name type="common">Giant panda</name>
    <dbReference type="NCBI Taxonomy" id="9646"/>
    <lineage>
        <taxon>Eukaryota</taxon>
        <taxon>Metazoa</taxon>
        <taxon>Chordata</taxon>
        <taxon>Craniata</taxon>
        <taxon>Vertebrata</taxon>
        <taxon>Euteleostomi</taxon>
        <taxon>Mammalia</taxon>
        <taxon>Eutheria</taxon>
        <taxon>Laurasiatheria</taxon>
        <taxon>Carnivora</taxon>
        <taxon>Caniformia</taxon>
        <taxon>Ursidae</taxon>
        <taxon>Ailuropoda</taxon>
    </lineage>
</organism>
<dbReference type="GO" id="GO:1990904">
    <property type="term" value="C:ribonucleoprotein complex"/>
    <property type="evidence" value="ECO:0007669"/>
    <property type="project" value="UniProtKB-KW"/>
</dbReference>
<protein>
    <recommendedName>
        <fullName evidence="7">40S ribosomal protein S27-like</fullName>
    </recommendedName>
</protein>
<keyword evidence="5" id="KW-0687">Ribonucleoprotein</keyword>
<reference evidence="6" key="1">
    <citation type="journal article" date="2010" name="Nature">
        <title>The sequence and de novo assembly of the giant panda genome.</title>
        <authorList>
            <person name="Li R."/>
            <person name="Fan W."/>
            <person name="Tian G."/>
            <person name="Zhu H."/>
            <person name="He L."/>
            <person name="Cai J."/>
            <person name="Huang Q."/>
            <person name="Cai Q."/>
            <person name="Li B."/>
            <person name="Bai Y."/>
            <person name="Zhang Z."/>
            <person name="Zhang Y."/>
            <person name="Wang W."/>
            <person name="Li J."/>
            <person name="Wei F."/>
            <person name="Li H."/>
            <person name="Jian M."/>
            <person name="Li J."/>
            <person name="Zhang Z."/>
            <person name="Nielsen R."/>
            <person name="Li D."/>
            <person name="Gu W."/>
            <person name="Yang Z."/>
            <person name="Xuan Z."/>
            <person name="Ryder O.A."/>
            <person name="Leung F.C."/>
            <person name="Zhou Y."/>
            <person name="Cao J."/>
            <person name="Sun X."/>
            <person name="Fu Y."/>
            <person name="Fang X."/>
            <person name="Guo X."/>
            <person name="Wang B."/>
            <person name="Hou R."/>
            <person name="Shen F."/>
            <person name="Mu B."/>
            <person name="Ni P."/>
            <person name="Lin R."/>
            <person name="Qian W."/>
            <person name="Wang G."/>
            <person name="Yu C."/>
            <person name="Nie W."/>
            <person name="Wang J."/>
            <person name="Wu Z."/>
            <person name="Liang H."/>
            <person name="Min J."/>
            <person name="Wu Q."/>
            <person name="Cheng S."/>
            <person name="Ruan J."/>
            <person name="Wang M."/>
            <person name="Shi Z."/>
            <person name="Wen M."/>
            <person name="Liu B."/>
            <person name="Ren X."/>
            <person name="Zheng H."/>
            <person name="Dong D."/>
            <person name="Cook K."/>
            <person name="Shan G."/>
            <person name="Zhang H."/>
            <person name="Kosiol C."/>
            <person name="Xie X."/>
            <person name="Lu Z."/>
            <person name="Zheng H."/>
            <person name="Li Y."/>
            <person name="Steiner C.C."/>
            <person name="Lam T.T."/>
            <person name="Lin S."/>
            <person name="Zhang Q."/>
            <person name="Li G."/>
            <person name="Tian J."/>
            <person name="Gong T."/>
            <person name="Liu H."/>
            <person name="Zhang D."/>
            <person name="Fang L."/>
            <person name="Ye C."/>
            <person name="Zhang J."/>
            <person name="Hu W."/>
            <person name="Xu A."/>
            <person name="Ren Y."/>
            <person name="Zhang G."/>
            <person name="Bruford M.W."/>
            <person name="Li Q."/>
            <person name="Ma L."/>
            <person name="Guo Y."/>
            <person name="An N."/>
            <person name="Hu Y."/>
            <person name="Zheng Y."/>
            <person name="Shi Y."/>
            <person name="Li Z."/>
            <person name="Liu Q."/>
            <person name="Chen Y."/>
            <person name="Zhao J."/>
            <person name="Qu N."/>
            <person name="Zhao S."/>
            <person name="Tian F."/>
            <person name="Wang X."/>
            <person name="Wang H."/>
            <person name="Xu L."/>
            <person name="Liu X."/>
            <person name="Vinar T."/>
            <person name="Wang Y."/>
            <person name="Lam T.W."/>
            <person name="Yiu S.M."/>
            <person name="Liu S."/>
            <person name="Zhang H."/>
            <person name="Li D."/>
            <person name="Huang Y."/>
            <person name="Wang X."/>
            <person name="Yang G."/>
            <person name="Jiang Z."/>
            <person name="Wang J."/>
            <person name="Qin N."/>
            <person name="Li L."/>
            <person name="Li J."/>
            <person name="Bolund L."/>
            <person name="Kristiansen K."/>
            <person name="Wong G.K."/>
            <person name="Olson M."/>
            <person name="Zhang X."/>
            <person name="Li S."/>
            <person name="Yang H."/>
            <person name="Wang J."/>
            <person name="Wang J."/>
        </authorList>
    </citation>
    <scope>NUCLEOTIDE SEQUENCE [LARGE SCALE GENOMIC DNA]</scope>
</reference>
<evidence type="ECO:0000256" key="3">
    <source>
        <dbReference type="ARBA" id="ARBA00022833"/>
    </source>
</evidence>
<dbReference type="GO" id="GO:0005840">
    <property type="term" value="C:ribosome"/>
    <property type="evidence" value="ECO:0007669"/>
    <property type="project" value="UniProtKB-KW"/>
</dbReference>
<evidence type="ECO:0000313" key="6">
    <source>
        <dbReference type="EMBL" id="EFB23459.1"/>
    </source>
</evidence>